<sequence length="203" mass="22454">MRMIRNIATTLLVAFSFYGCAGGARYIDTASTEYVSSSLDLNDIKKAATDSLNSLYKSGYFNRINIDNPVVLAVSDFTNDTTIKLDMEQITARIVEELQNSGKFLITRAISGSGGSTDRMIDRSRQARNDEEYNQDTVVEKGEKLAVSASLTGKVGQRITRVGSDQRVDYFFKIEIINTKNGISVWSKTIDISKMSSGNSSVW</sequence>
<dbReference type="OrthoDB" id="272776at2"/>
<dbReference type="Gene3D" id="3.40.50.10610">
    <property type="entry name" value="ABC-type transport auxiliary lipoprotein component"/>
    <property type="match status" value="1"/>
</dbReference>
<evidence type="ECO:0000256" key="2">
    <source>
        <dbReference type="SAM" id="SignalP"/>
    </source>
</evidence>
<dbReference type="RefSeq" id="WP_115569351.1">
    <property type="nucleotide sequence ID" value="NZ_NXLV01000004.1"/>
</dbReference>
<accession>A0A3D8J230</accession>
<feature type="signal peptide" evidence="2">
    <location>
        <begin position="1"/>
        <end position="21"/>
    </location>
</feature>
<gene>
    <name evidence="3" type="ORF">CQA58_03575</name>
</gene>
<feature type="chain" id="PRO_5017662730" description="Penicillin-binding protein activator LpoB" evidence="2">
    <location>
        <begin position="22"/>
        <end position="203"/>
    </location>
</feature>
<dbReference type="AlphaFoldDB" id="A0A3D8J230"/>
<evidence type="ECO:0000256" key="1">
    <source>
        <dbReference type="NCBIfam" id="TIGR02722"/>
    </source>
</evidence>
<dbReference type="PROSITE" id="PS51257">
    <property type="entry name" value="PROKAR_LIPOPROTEIN"/>
    <property type="match status" value="1"/>
</dbReference>
<keyword evidence="4" id="KW-1185">Reference proteome</keyword>
<name>A0A3D8J230_9HELI</name>
<dbReference type="Proteomes" id="UP000257045">
    <property type="component" value="Unassembled WGS sequence"/>
</dbReference>
<evidence type="ECO:0000313" key="4">
    <source>
        <dbReference type="Proteomes" id="UP000257045"/>
    </source>
</evidence>
<evidence type="ECO:0000313" key="3">
    <source>
        <dbReference type="EMBL" id="RDU71205.1"/>
    </source>
</evidence>
<dbReference type="InterPro" id="IPR014094">
    <property type="entry name" value="LpoB"/>
</dbReference>
<comment type="caution">
    <text evidence="3">The sequence shown here is derived from an EMBL/GenBank/DDBJ whole genome shotgun (WGS) entry which is preliminary data.</text>
</comment>
<dbReference type="EMBL" id="NXLV01000004">
    <property type="protein sequence ID" value="RDU71205.1"/>
    <property type="molecule type" value="Genomic_DNA"/>
</dbReference>
<reference evidence="3 4" key="1">
    <citation type="submission" date="2018-04" db="EMBL/GenBank/DDBJ databases">
        <title>Novel Campyloabacter and Helicobacter Species and Strains.</title>
        <authorList>
            <person name="Mannion A.J."/>
            <person name="Shen Z."/>
            <person name="Fox J.G."/>
        </authorList>
    </citation>
    <scope>NUCLEOTIDE SEQUENCE [LARGE SCALE GENOMIC DNA]</scope>
    <source>
        <strain evidence="3 4">MIT 04-9366</strain>
    </source>
</reference>
<dbReference type="Pfam" id="PF13036">
    <property type="entry name" value="LpoB"/>
    <property type="match status" value="1"/>
</dbReference>
<organism evidence="3 4">
    <name type="scientific">Helicobacter brantae</name>
    <dbReference type="NCBI Taxonomy" id="375927"/>
    <lineage>
        <taxon>Bacteria</taxon>
        <taxon>Pseudomonadati</taxon>
        <taxon>Campylobacterota</taxon>
        <taxon>Epsilonproteobacteria</taxon>
        <taxon>Campylobacterales</taxon>
        <taxon>Helicobacteraceae</taxon>
        <taxon>Helicobacter</taxon>
    </lineage>
</organism>
<dbReference type="NCBIfam" id="TIGR02722">
    <property type="entry name" value="lp"/>
    <property type="match status" value="1"/>
</dbReference>
<keyword evidence="2" id="KW-0732">Signal</keyword>
<proteinExistence type="predicted"/>
<protein>
    <recommendedName>
        <fullName evidence="1">Penicillin-binding protein activator LpoB</fullName>
    </recommendedName>
</protein>